<proteinExistence type="predicted"/>
<reference evidence="1" key="2">
    <citation type="submission" date="2021-09" db="EMBL/GenBank/DDBJ databases">
        <authorList>
            <person name="Gilroy R."/>
        </authorList>
    </citation>
    <scope>NUCLEOTIDE SEQUENCE</scope>
    <source>
        <strain evidence="1">1277</strain>
    </source>
</reference>
<dbReference type="AlphaFoldDB" id="A0A921N1B4"/>
<evidence type="ECO:0000313" key="1">
    <source>
        <dbReference type="EMBL" id="HJG96817.1"/>
    </source>
</evidence>
<dbReference type="Proteomes" id="UP000776700">
    <property type="component" value="Unassembled WGS sequence"/>
</dbReference>
<organism evidence="1 2">
    <name type="scientific">Romboutsia timonensis</name>
    <dbReference type="NCBI Taxonomy" id="1776391"/>
    <lineage>
        <taxon>Bacteria</taxon>
        <taxon>Bacillati</taxon>
        <taxon>Bacillota</taxon>
        <taxon>Clostridia</taxon>
        <taxon>Peptostreptococcales</taxon>
        <taxon>Peptostreptococcaceae</taxon>
        <taxon>Romboutsia</taxon>
    </lineage>
</organism>
<comment type="caution">
    <text evidence="1">The sequence shown here is derived from an EMBL/GenBank/DDBJ whole genome shotgun (WGS) entry which is preliminary data.</text>
</comment>
<evidence type="ECO:0000313" key="2">
    <source>
        <dbReference type="Proteomes" id="UP000776700"/>
    </source>
</evidence>
<protein>
    <submittedName>
        <fullName evidence="1">Uncharacterized protein</fullName>
    </submittedName>
</protein>
<gene>
    <name evidence="1" type="ORF">K8V90_06930</name>
</gene>
<sequence>MIEINLENKKGKIKINSKDVKDILRLRPDFEYIQDISETIKQENIMVYDCQLSREVFNIEDINEIKEEIGKDVDDSYFDVLFEDVRAYLKDATDELEEEIQDRYLLDNVRCYFDVYNIDETFTDFKFVFLVSFKDVKIASLSNLSKLLGKRQLAGASKFYS</sequence>
<reference evidence="1" key="1">
    <citation type="journal article" date="2021" name="PeerJ">
        <title>Extensive microbial diversity within the chicken gut microbiome revealed by metagenomics and culture.</title>
        <authorList>
            <person name="Gilroy R."/>
            <person name="Ravi A."/>
            <person name="Getino M."/>
            <person name="Pursley I."/>
            <person name="Horton D.L."/>
            <person name="Alikhan N.F."/>
            <person name="Baker D."/>
            <person name="Gharbi K."/>
            <person name="Hall N."/>
            <person name="Watson M."/>
            <person name="Adriaenssens E.M."/>
            <person name="Foster-Nyarko E."/>
            <person name="Jarju S."/>
            <person name="Secka A."/>
            <person name="Antonio M."/>
            <person name="Oren A."/>
            <person name="Chaudhuri R.R."/>
            <person name="La Ragione R."/>
            <person name="Hildebrand F."/>
            <person name="Pallen M.J."/>
        </authorList>
    </citation>
    <scope>NUCLEOTIDE SEQUENCE</scope>
    <source>
        <strain evidence="1">1277</strain>
    </source>
</reference>
<name>A0A921N1B4_9FIRM</name>
<dbReference type="EMBL" id="DYUB01000216">
    <property type="protein sequence ID" value="HJG96817.1"/>
    <property type="molecule type" value="Genomic_DNA"/>
</dbReference>
<accession>A0A921N1B4</accession>